<dbReference type="InterPro" id="IPR046336">
    <property type="entry name" value="Lon_prtase_N_sf"/>
</dbReference>
<dbReference type="Pfam" id="PF02190">
    <property type="entry name" value="LON_substr_bdg"/>
    <property type="match status" value="1"/>
</dbReference>
<accession>A0A545TRB6</accession>
<dbReference type="InterPro" id="IPR015947">
    <property type="entry name" value="PUA-like_sf"/>
</dbReference>
<dbReference type="AlphaFoldDB" id="A0A545TRB6"/>
<dbReference type="SMART" id="SM00464">
    <property type="entry name" value="LON"/>
    <property type="match status" value="1"/>
</dbReference>
<evidence type="ECO:0000313" key="3">
    <source>
        <dbReference type="Proteomes" id="UP000315252"/>
    </source>
</evidence>
<proteinExistence type="predicted"/>
<dbReference type="PROSITE" id="PS51787">
    <property type="entry name" value="LON_N"/>
    <property type="match status" value="1"/>
</dbReference>
<dbReference type="PANTHER" id="PTHR46732">
    <property type="entry name" value="ATP-DEPENDENT PROTEASE LA (LON) DOMAIN PROTEIN"/>
    <property type="match status" value="1"/>
</dbReference>
<protein>
    <submittedName>
        <fullName evidence="2">Peptidase S16</fullName>
    </submittedName>
</protein>
<sequence>MTRSPFDPIFDDLPAEIPVFPLSGVLLLPGGHLPLNIFEPRYLAMIDSALKSNRIIGMVQPCAEDSSNTPLQCPPPDRPTLYGVGCAGRINAFSETDDGRYLLTLAGVIRFEITSELDLEKGFRRVTADYSRFRNDLSSGAANIDRDHLLETVRGYFSSQGIRGDWEAIGQTEDEHLVTSLAMICPFAASEKQLLLEAGTLQERAETMTKIMEMAIHQPGADKSSSGFSTH</sequence>
<dbReference type="PANTHER" id="PTHR46732:SF8">
    <property type="entry name" value="ATP-DEPENDENT PROTEASE LA (LON) DOMAIN PROTEIN"/>
    <property type="match status" value="1"/>
</dbReference>
<keyword evidence="3" id="KW-1185">Reference proteome</keyword>
<dbReference type="InterPro" id="IPR003111">
    <property type="entry name" value="Lon_prtase_N"/>
</dbReference>
<dbReference type="RefSeq" id="WP_142896950.1">
    <property type="nucleotide sequence ID" value="NZ_ML660055.1"/>
</dbReference>
<dbReference type="EMBL" id="VHSH01000004">
    <property type="protein sequence ID" value="TQV79770.1"/>
    <property type="molecule type" value="Genomic_DNA"/>
</dbReference>
<dbReference type="OrthoDB" id="9806457at2"/>
<dbReference type="SUPFAM" id="SSF88697">
    <property type="entry name" value="PUA domain-like"/>
    <property type="match status" value="1"/>
</dbReference>
<evidence type="ECO:0000313" key="2">
    <source>
        <dbReference type="EMBL" id="TQV79770.1"/>
    </source>
</evidence>
<comment type="caution">
    <text evidence="2">The sequence shown here is derived from an EMBL/GenBank/DDBJ whole genome shotgun (WGS) entry which is preliminary data.</text>
</comment>
<name>A0A545TRB6_9PROT</name>
<reference evidence="2 3" key="1">
    <citation type="submission" date="2019-06" db="EMBL/GenBank/DDBJ databases">
        <title>Whole genome sequence for Rhodospirillaceae sp. R148.</title>
        <authorList>
            <person name="Wang G."/>
        </authorList>
    </citation>
    <scope>NUCLEOTIDE SEQUENCE [LARGE SCALE GENOMIC DNA]</scope>
    <source>
        <strain evidence="2 3">R148</strain>
    </source>
</reference>
<gene>
    <name evidence="2" type="ORF">FKG95_13800</name>
</gene>
<dbReference type="Gene3D" id="2.30.130.40">
    <property type="entry name" value="LON domain-like"/>
    <property type="match status" value="1"/>
</dbReference>
<feature type="domain" description="Lon N-terminal" evidence="1">
    <location>
        <begin position="17"/>
        <end position="216"/>
    </location>
</feature>
<organism evidence="2 3">
    <name type="scientific">Denitrobaculum tricleocarpae</name>
    <dbReference type="NCBI Taxonomy" id="2591009"/>
    <lineage>
        <taxon>Bacteria</taxon>
        <taxon>Pseudomonadati</taxon>
        <taxon>Pseudomonadota</taxon>
        <taxon>Alphaproteobacteria</taxon>
        <taxon>Rhodospirillales</taxon>
        <taxon>Rhodospirillaceae</taxon>
        <taxon>Denitrobaculum</taxon>
    </lineage>
</organism>
<dbReference type="Proteomes" id="UP000315252">
    <property type="component" value="Unassembled WGS sequence"/>
</dbReference>
<evidence type="ECO:0000259" key="1">
    <source>
        <dbReference type="PROSITE" id="PS51787"/>
    </source>
</evidence>